<dbReference type="RefSeq" id="WP_065993381.1">
    <property type="nucleotide sequence ID" value="NZ_CP029397.2"/>
</dbReference>
<dbReference type="NCBIfam" id="NF042949">
    <property type="entry name" value="3PPDioc_HcaD"/>
    <property type="match status" value="1"/>
</dbReference>
<dbReference type="InterPro" id="IPR016156">
    <property type="entry name" value="FAD/NAD-linked_Rdtase_dimer_sf"/>
</dbReference>
<evidence type="ECO:0000313" key="7">
    <source>
        <dbReference type="EMBL" id="AWL30125.1"/>
    </source>
</evidence>
<dbReference type="Pfam" id="PF14759">
    <property type="entry name" value="Reductase_C"/>
    <property type="match status" value="1"/>
</dbReference>
<dbReference type="OrthoDB" id="9800167at2"/>
<evidence type="ECO:0000256" key="3">
    <source>
        <dbReference type="ARBA" id="ARBA00022827"/>
    </source>
</evidence>
<keyword evidence="3" id="KW-0274">FAD</keyword>
<name>A0A2S2FH55_9GAMM</name>
<evidence type="ECO:0000313" key="8">
    <source>
        <dbReference type="Proteomes" id="UP000245977"/>
    </source>
</evidence>
<dbReference type="PANTHER" id="PTHR43557:SF2">
    <property type="entry name" value="RIESKE DOMAIN-CONTAINING PROTEIN-RELATED"/>
    <property type="match status" value="1"/>
</dbReference>
<keyword evidence="8" id="KW-1185">Reference proteome</keyword>
<dbReference type="PRINTS" id="PR00411">
    <property type="entry name" value="PNDRDTASEI"/>
</dbReference>
<dbReference type="InterPro" id="IPR028202">
    <property type="entry name" value="Reductase_C"/>
</dbReference>
<dbReference type="EMBL" id="CP029397">
    <property type="protein sequence ID" value="AWL30125.1"/>
    <property type="molecule type" value="Genomic_DNA"/>
</dbReference>
<dbReference type="AlphaFoldDB" id="A0A2S2FH55"/>
<keyword evidence="4" id="KW-0560">Oxidoreductase</keyword>
<proteinExistence type="predicted"/>
<reference evidence="7" key="1">
    <citation type="submission" date="2019-08" db="EMBL/GenBank/DDBJ databases">
        <title>The complete genome of Acinetobacter defluvii strain WCHAD010030.</title>
        <authorList>
            <person name="Hu Y."/>
            <person name="Qin J."/>
            <person name="Feng Y."/>
            <person name="Zong Z."/>
        </authorList>
    </citation>
    <scope>NUCLEOTIDE SEQUENCE</scope>
    <source>
        <strain evidence="7">WCHA30</strain>
    </source>
</reference>
<dbReference type="SUPFAM" id="SSF55424">
    <property type="entry name" value="FAD/NAD-linked reductases, dimerisation (C-terminal) domain"/>
    <property type="match status" value="1"/>
</dbReference>
<dbReference type="GO" id="GO:0016651">
    <property type="term" value="F:oxidoreductase activity, acting on NAD(P)H"/>
    <property type="evidence" value="ECO:0007669"/>
    <property type="project" value="TreeGrafter"/>
</dbReference>
<dbReference type="Proteomes" id="UP000245977">
    <property type="component" value="Chromosome"/>
</dbReference>
<dbReference type="Gene3D" id="3.30.390.30">
    <property type="match status" value="1"/>
</dbReference>
<feature type="domain" description="Reductase C-terminal" evidence="6">
    <location>
        <begin position="326"/>
        <end position="414"/>
    </location>
</feature>
<dbReference type="InterPro" id="IPR053382">
    <property type="entry name" value="Ring-hydroxylating_dioxygenase"/>
</dbReference>
<dbReference type="SUPFAM" id="SSF51905">
    <property type="entry name" value="FAD/NAD(P)-binding domain"/>
    <property type="match status" value="2"/>
</dbReference>
<dbReference type="STRING" id="1871111.GCA_001704615_02506"/>
<accession>A0A2S2FH55</accession>
<dbReference type="InterPro" id="IPR050446">
    <property type="entry name" value="FAD-oxidoreductase/Apoptosis"/>
</dbReference>
<protein>
    <submittedName>
        <fullName evidence="7">FAD-dependent oxidoreductase</fullName>
    </submittedName>
</protein>
<dbReference type="GO" id="GO:0005737">
    <property type="term" value="C:cytoplasm"/>
    <property type="evidence" value="ECO:0007669"/>
    <property type="project" value="TreeGrafter"/>
</dbReference>
<gene>
    <name evidence="7" type="ORF">DJ533_16905</name>
</gene>
<dbReference type="PANTHER" id="PTHR43557">
    <property type="entry name" value="APOPTOSIS-INDUCING FACTOR 1"/>
    <property type="match status" value="1"/>
</dbReference>
<sequence length="415" mass="45316">MNQNDIQTIVIVGAGQAGASAILELRANKYEGNIILVGDETHLPYERPPLSKDVILKPEDTKIEILSEQKLADLGVEHIRGNGVVKINADAKTVELKNGETVAFDKLLLATGGSARRLPNFDALGKHVYTLRNLEDSQALVPVLQAGRRIVLIGGGVIGLELASSARAKDCQVTVIEMGAMVMGRSSPRILSEFLLAQQRLAGVDVRLETQIADCRLEQNQQGEEVVITLEGGEELRADAVIYGIGIIPNAQLALDAGLDVDFAIKVNDNCQSSHPDIYAAGDVATQLRDCGNHRRVETWENANLQAGIFARHVMGVEHPMLNPAWFWTDQLNINYQFVGDMAAAEWIVRGEMNPEQRDASSFVLFGVTDGVIVGGITVNAAKEMRHLKKLISKQAPFEADKYLDLSQDLRKLVK</sequence>
<keyword evidence="2" id="KW-0285">Flavoprotein</keyword>
<dbReference type="Pfam" id="PF07992">
    <property type="entry name" value="Pyr_redox_2"/>
    <property type="match status" value="1"/>
</dbReference>
<dbReference type="InterPro" id="IPR023753">
    <property type="entry name" value="FAD/NAD-binding_dom"/>
</dbReference>
<dbReference type="KEGG" id="adv:DJ533_16905"/>
<dbReference type="Gene3D" id="3.50.50.60">
    <property type="entry name" value="FAD/NAD(P)-binding domain"/>
    <property type="match status" value="2"/>
</dbReference>
<comment type="cofactor">
    <cofactor evidence="1">
        <name>FAD</name>
        <dbReference type="ChEBI" id="CHEBI:57692"/>
    </cofactor>
</comment>
<evidence type="ECO:0000256" key="4">
    <source>
        <dbReference type="ARBA" id="ARBA00023002"/>
    </source>
</evidence>
<evidence type="ECO:0000259" key="6">
    <source>
        <dbReference type="Pfam" id="PF14759"/>
    </source>
</evidence>
<evidence type="ECO:0000259" key="5">
    <source>
        <dbReference type="Pfam" id="PF07992"/>
    </source>
</evidence>
<dbReference type="PRINTS" id="PR00368">
    <property type="entry name" value="FADPNR"/>
</dbReference>
<evidence type="ECO:0000256" key="2">
    <source>
        <dbReference type="ARBA" id="ARBA00022630"/>
    </source>
</evidence>
<feature type="domain" description="FAD/NAD(P)-binding" evidence="5">
    <location>
        <begin position="8"/>
        <end position="307"/>
    </location>
</feature>
<dbReference type="InterPro" id="IPR036188">
    <property type="entry name" value="FAD/NAD-bd_sf"/>
</dbReference>
<organism evidence="7 8">
    <name type="scientific">Acinetobacter defluvii</name>
    <dbReference type="NCBI Taxonomy" id="1871111"/>
    <lineage>
        <taxon>Bacteria</taxon>
        <taxon>Pseudomonadati</taxon>
        <taxon>Pseudomonadota</taxon>
        <taxon>Gammaproteobacteria</taxon>
        <taxon>Moraxellales</taxon>
        <taxon>Moraxellaceae</taxon>
        <taxon>Acinetobacter</taxon>
    </lineage>
</organism>
<evidence type="ECO:0000256" key="1">
    <source>
        <dbReference type="ARBA" id="ARBA00001974"/>
    </source>
</evidence>